<dbReference type="EMBL" id="JAJEWP010000003">
    <property type="protein sequence ID" value="MCC2617099.1"/>
    <property type="molecule type" value="Genomic_DNA"/>
</dbReference>
<dbReference type="SUPFAM" id="SSF55785">
    <property type="entry name" value="PYP-like sensor domain (PAS domain)"/>
    <property type="match status" value="2"/>
</dbReference>
<dbReference type="Proteomes" id="UP001520878">
    <property type="component" value="Unassembled WGS sequence"/>
</dbReference>
<dbReference type="CDD" id="cd01948">
    <property type="entry name" value="EAL"/>
    <property type="match status" value="1"/>
</dbReference>
<evidence type="ECO:0000259" key="3">
    <source>
        <dbReference type="PROSITE" id="PS50887"/>
    </source>
</evidence>
<protein>
    <submittedName>
        <fullName evidence="4">EAL domain-containing protein</fullName>
    </submittedName>
</protein>
<feature type="domain" description="PAC" evidence="1">
    <location>
        <begin position="1058"/>
        <end position="1112"/>
    </location>
</feature>
<dbReference type="InterPro" id="IPR013783">
    <property type="entry name" value="Ig-like_fold"/>
</dbReference>
<sequence>MITAVQQCIPRNKPLLLVCVWLCLVQSALALPLLKEPKFTQVSTEQGLSQDSVHDMLVDHEGFLWLGTGAGLNRYDGYSIKKVSGLNDILADQTVYSLFQDSRKNLWVATESNGNYLLELSTQRVFHIGNWAYNMQPDWLQYASMFTEDEHGNVWIVISEQVIKVSREAIEGILSSPATASTEIGSDIGEVMFELPMSLVENQQSIRNVLLHGSYLVVATTQGLYLKNLQSGEQQLIDYLGDIEANINNLNTKRLFLDRENTLWVGTVEGLYSAPIDQIISMFEGEATMVAFNAHAEERNIWQILPRAGMPHYLVTDLGLYIYQVEGDQLQHLFRPTDSRLYLTSDELVGAIYDRHNNLWLSTRYDGALYWSPKSTRFTNIVNTRGENASLSTNDVWSVAQSTDNELWIGTNNGLNRYDLDSGDIDSFLVNDDKKAVYSDSSIEQIMPASDGTLWLVSAAGLQRFDPTNSEFRPLNVDGEETQKTLSGILWGATLDSQGRVVFATEQGIKRYDPRHGSITDLESLNTQIPAVEVYHIRYVPSVFEDSLLISSLGKLWRYDENTGQLTLIHQLPRTGQQHMIGWDSVVTDRNGTLWVTYPGWGLYGIDAETYEQRAHYDQDNLLPDTNIYGLQLDGDGNIWMSSHQGLFKFYPYTQHIQRFGYSEGLSTLEFNQGAATRLRDGRMVYGSQKGVTLFHPQDMQYKVRQSFGVSITDIGLSSQRLNLPVADLNGQQLTLEHDDVGLRIAFSTLTYEHQSSTRYAYKLSGSSSLVYPVTRDPELIIPTLKPGQYTFTVSAFDPISGKESLPAEVSITVRYAWWASPLAYSLYGFCILMLLFLYWYRSRLQNAKIMAAHQEALTSRNRMTLALTASNSNVWEWRSDTNTVSAPRIVDELGYPDMGQDVSFEQQLSLMHPQDKLLYEARWQSFMDNPKPGFDVTFRMRAEDGSWNWYRDVGSLVSDTSAGMRVVTGTYSNVTESLANIEKVRLFGEAFKHTRDWVVIFNGQHKPIAANQAFCEAFSINENGDLDKQVRREFGLDSAEVPRFWSKLLELSATQHWKGEEELVLRDGRTSNVLINMTSIASMRDLGVVDYYLMIMSDISEQKEAEQELRRLANYDSLTNLPNRTLLLDRIKHGIDHARRYKSQIALFFIDLDRFKQVNDSLGHKAGDELLRVVAQRLTNLLRQDDTVARLGGDEFVVMVEEIVHADKLSTLAQEIIAVVEEPVQLGNQTVSVSSSVGIAMFPGDANSSEELLKNADVAMYHAKELGRSNFQYFTEQMNEKAQARLTLENQLKKAHQSKQFENFYQPIVGMDSGRVEGFELLMRWPNEDGMIPPDIFIPVAEELGLIENMTWDAIERALPVLSQWQQPDRQVYLSVNLSARHFERQISIENILTLLRRHKLPVSVLRFEITESALMHDYERALEYMHAMCDAGFNIALDDFGTGYSSLKYLKEFPIQILKVDKSFVDDIGKNSSNEALVLTTLRMAESLDMVCVAEGIEDARQVAFFRQHGCEYLQGYFFSKPVPSDETLALIDKSWVL</sequence>
<dbReference type="SMART" id="SM00052">
    <property type="entry name" value="EAL"/>
    <property type="match status" value="1"/>
</dbReference>
<dbReference type="SUPFAM" id="SSF141868">
    <property type="entry name" value="EAL domain-like"/>
    <property type="match status" value="1"/>
</dbReference>
<dbReference type="SUPFAM" id="SSF63829">
    <property type="entry name" value="Calcium-dependent phosphotriesterase"/>
    <property type="match status" value="1"/>
</dbReference>
<dbReference type="InterPro" id="IPR029787">
    <property type="entry name" value="Nucleotide_cyclase"/>
</dbReference>
<dbReference type="CDD" id="cd01949">
    <property type="entry name" value="GGDEF"/>
    <property type="match status" value="1"/>
</dbReference>
<dbReference type="PANTHER" id="PTHR44757:SF2">
    <property type="entry name" value="BIOFILM ARCHITECTURE MAINTENANCE PROTEIN MBAA"/>
    <property type="match status" value="1"/>
</dbReference>
<dbReference type="InterPro" id="IPR043128">
    <property type="entry name" value="Rev_trsase/Diguanyl_cyclase"/>
</dbReference>
<dbReference type="RefSeq" id="WP_229161020.1">
    <property type="nucleotide sequence ID" value="NZ_JAJEWP010000003.1"/>
</dbReference>
<dbReference type="SMART" id="SM00267">
    <property type="entry name" value="GGDEF"/>
    <property type="match status" value="1"/>
</dbReference>
<dbReference type="Pfam" id="PF00990">
    <property type="entry name" value="GGDEF"/>
    <property type="match status" value="1"/>
</dbReference>
<dbReference type="Pfam" id="PF08447">
    <property type="entry name" value="PAS_3"/>
    <property type="match status" value="1"/>
</dbReference>
<dbReference type="InterPro" id="IPR052155">
    <property type="entry name" value="Biofilm_reg_signaling"/>
</dbReference>
<dbReference type="Gene3D" id="3.20.20.450">
    <property type="entry name" value="EAL domain"/>
    <property type="match status" value="1"/>
</dbReference>
<dbReference type="Gene3D" id="2.130.10.10">
    <property type="entry name" value="YVTN repeat-like/Quinoprotein amine dehydrogenase"/>
    <property type="match status" value="4"/>
</dbReference>
<dbReference type="PANTHER" id="PTHR44757">
    <property type="entry name" value="DIGUANYLATE CYCLASE DGCP"/>
    <property type="match status" value="1"/>
</dbReference>
<accession>A0ABS8G952</accession>
<dbReference type="InterPro" id="IPR001633">
    <property type="entry name" value="EAL_dom"/>
</dbReference>
<evidence type="ECO:0000313" key="4">
    <source>
        <dbReference type="EMBL" id="MCC2617099.1"/>
    </source>
</evidence>
<organism evidence="4 5">
    <name type="scientific">Fluctibacter halophilus</name>
    <dbReference type="NCBI Taxonomy" id="226011"/>
    <lineage>
        <taxon>Bacteria</taxon>
        <taxon>Pseudomonadati</taxon>
        <taxon>Pseudomonadota</taxon>
        <taxon>Gammaproteobacteria</taxon>
        <taxon>Alteromonadales</taxon>
        <taxon>Alteromonadaceae</taxon>
        <taxon>Fluctibacter</taxon>
    </lineage>
</organism>
<dbReference type="InterPro" id="IPR013655">
    <property type="entry name" value="PAS_fold_3"/>
</dbReference>
<dbReference type="InterPro" id="IPR015943">
    <property type="entry name" value="WD40/YVTN_repeat-like_dom_sf"/>
</dbReference>
<evidence type="ECO:0000259" key="1">
    <source>
        <dbReference type="PROSITE" id="PS50113"/>
    </source>
</evidence>
<reference evidence="4 5" key="1">
    <citation type="submission" date="2021-10" db="EMBL/GenBank/DDBJ databases">
        <title>Draft genome of Aestuariibacter halophilus JC2043.</title>
        <authorList>
            <person name="Emsley S.A."/>
            <person name="Pfannmuller K.M."/>
            <person name="Ushijima B."/>
            <person name="Saw J.H."/>
            <person name="Videau P."/>
        </authorList>
    </citation>
    <scope>NUCLEOTIDE SEQUENCE [LARGE SCALE GENOMIC DNA]</scope>
    <source>
        <strain evidence="4 5">JC2043</strain>
    </source>
</reference>
<dbReference type="Gene3D" id="2.60.40.10">
    <property type="entry name" value="Immunoglobulins"/>
    <property type="match status" value="1"/>
</dbReference>
<dbReference type="InterPro" id="IPR011110">
    <property type="entry name" value="Reg_prop"/>
</dbReference>
<proteinExistence type="predicted"/>
<dbReference type="PROSITE" id="PS50883">
    <property type="entry name" value="EAL"/>
    <property type="match status" value="1"/>
</dbReference>
<dbReference type="InterPro" id="IPR035919">
    <property type="entry name" value="EAL_sf"/>
</dbReference>
<dbReference type="Pfam" id="PF00563">
    <property type="entry name" value="EAL"/>
    <property type="match status" value="1"/>
</dbReference>
<dbReference type="InterPro" id="IPR000160">
    <property type="entry name" value="GGDEF_dom"/>
</dbReference>
<dbReference type="Gene3D" id="3.30.70.270">
    <property type="match status" value="1"/>
</dbReference>
<comment type="caution">
    <text evidence="4">The sequence shown here is derived from an EMBL/GenBank/DDBJ whole genome shotgun (WGS) entry which is preliminary data.</text>
</comment>
<dbReference type="InterPro" id="IPR000700">
    <property type="entry name" value="PAS-assoc_C"/>
</dbReference>
<feature type="domain" description="GGDEF" evidence="3">
    <location>
        <begin position="1144"/>
        <end position="1277"/>
    </location>
</feature>
<name>A0ABS8G952_9ALTE</name>
<evidence type="ECO:0000259" key="2">
    <source>
        <dbReference type="PROSITE" id="PS50883"/>
    </source>
</evidence>
<dbReference type="Gene3D" id="3.30.450.20">
    <property type="entry name" value="PAS domain"/>
    <property type="match status" value="2"/>
</dbReference>
<dbReference type="SUPFAM" id="SSF55073">
    <property type="entry name" value="Nucleotide cyclase"/>
    <property type="match status" value="1"/>
</dbReference>
<feature type="domain" description="EAL" evidence="2">
    <location>
        <begin position="1286"/>
        <end position="1538"/>
    </location>
</feature>
<dbReference type="PROSITE" id="PS50113">
    <property type="entry name" value="PAC"/>
    <property type="match status" value="1"/>
</dbReference>
<evidence type="ECO:0000313" key="5">
    <source>
        <dbReference type="Proteomes" id="UP001520878"/>
    </source>
</evidence>
<dbReference type="PROSITE" id="PS50887">
    <property type="entry name" value="GGDEF"/>
    <property type="match status" value="1"/>
</dbReference>
<dbReference type="NCBIfam" id="TIGR00254">
    <property type="entry name" value="GGDEF"/>
    <property type="match status" value="1"/>
</dbReference>
<dbReference type="Pfam" id="PF07494">
    <property type="entry name" value="Reg_prop"/>
    <property type="match status" value="3"/>
</dbReference>
<dbReference type="InterPro" id="IPR035965">
    <property type="entry name" value="PAS-like_dom_sf"/>
</dbReference>
<gene>
    <name evidence="4" type="ORF">LJ739_12675</name>
</gene>
<keyword evidence="5" id="KW-1185">Reference proteome</keyword>